<organism evidence="2 3">
    <name type="scientific">Bacteroides reticulotermitis</name>
    <dbReference type="NCBI Taxonomy" id="1133319"/>
    <lineage>
        <taxon>Bacteria</taxon>
        <taxon>Pseudomonadati</taxon>
        <taxon>Bacteroidota</taxon>
        <taxon>Bacteroidia</taxon>
        <taxon>Bacteroidales</taxon>
        <taxon>Bacteroidaceae</taxon>
        <taxon>Bacteroides</taxon>
    </lineage>
</organism>
<evidence type="ECO:0000313" key="3">
    <source>
        <dbReference type="Proteomes" id="UP000560658"/>
    </source>
</evidence>
<dbReference type="EMBL" id="JACIER010000031">
    <property type="protein sequence ID" value="MBB4046378.1"/>
    <property type="molecule type" value="Genomic_DNA"/>
</dbReference>
<feature type="transmembrane region" description="Helical" evidence="1">
    <location>
        <begin position="6"/>
        <end position="30"/>
    </location>
</feature>
<evidence type="ECO:0000313" key="2">
    <source>
        <dbReference type="EMBL" id="MBB4046378.1"/>
    </source>
</evidence>
<gene>
    <name evidence="2" type="ORF">GGR06_004212</name>
</gene>
<comment type="caution">
    <text evidence="2">The sequence shown here is derived from an EMBL/GenBank/DDBJ whole genome shotgun (WGS) entry which is preliminary data.</text>
</comment>
<dbReference type="Proteomes" id="UP000560658">
    <property type="component" value="Unassembled WGS sequence"/>
</dbReference>
<keyword evidence="1" id="KW-1133">Transmembrane helix</keyword>
<keyword evidence="3" id="KW-1185">Reference proteome</keyword>
<sequence length="39" mass="4464">MNIEGILMVLFIFNCIGHIGIIFTLAAIYCKLHNIDKDR</sequence>
<keyword evidence="1" id="KW-0812">Transmembrane</keyword>
<evidence type="ECO:0000256" key="1">
    <source>
        <dbReference type="SAM" id="Phobius"/>
    </source>
</evidence>
<keyword evidence="1" id="KW-0472">Membrane</keyword>
<name>A0A840D7C5_9BACE</name>
<protein>
    <submittedName>
        <fullName evidence="2">Uncharacterized protein</fullName>
    </submittedName>
</protein>
<dbReference type="AlphaFoldDB" id="A0A840D7C5"/>
<reference evidence="2" key="1">
    <citation type="submission" date="2020-08" db="EMBL/GenBank/DDBJ databases">
        <title>Genomic Encyclopedia of Type Strains, Phase IV (KMG-IV): sequencing the most valuable type-strain genomes for metagenomic binning, comparative biology and taxonomic classification.</title>
        <authorList>
            <person name="Goeker M."/>
        </authorList>
    </citation>
    <scope>NUCLEOTIDE SEQUENCE [LARGE SCALE GENOMIC DNA]</scope>
    <source>
        <strain evidence="2">DSM 105720</strain>
    </source>
</reference>
<proteinExistence type="predicted"/>
<accession>A0A840D7C5</accession>